<keyword evidence="6" id="KW-0521">NADP</keyword>
<keyword evidence="9" id="KW-1185">Reference proteome</keyword>
<dbReference type="InterPro" id="IPR025700">
    <property type="entry name" value="Lys/Orn_oxygenase"/>
</dbReference>
<reference evidence="8 9" key="1">
    <citation type="journal article" date="2014" name="Nature">
        <title>An environmental bacterial taxon with a large and distinct metabolic repertoire.</title>
        <authorList>
            <person name="Wilson M.C."/>
            <person name="Mori T."/>
            <person name="Ruckert C."/>
            <person name="Uria A.R."/>
            <person name="Helf M.J."/>
            <person name="Takada K."/>
            <person name="Gernert C."/>
            <person name="Steffens U.A."/>
            <person name="Heycke N."/>
            <person name="Schmitt S."/>
            <person name="Rinke C."/>
            <person name="Helfrich E.J."/>
            <person name="Brachmann A.O."/>
            <person name="Gurgui C."/>
            <person name="Wakimoto T."/>
            <person name="Kracht M."/>
            <person name="Crusemann M."/>
            <person name="Hentschel U."/>
            <person name="Abe I."/>
            <person name="Matsunaga S."/>
            <person name="Kalinowski J."/>
            <person name="Takeyama H."/>
            <person name="Piel J."/>
        </authorList>
    </citation>
    <scope>NUCLEOTIDE SEQUENCE [LARGE SCALE GENOMIC DNA]</scope>
    <source>
        <strain evidence="9">TSY1</strain>
    </source>
</reference>
<gene>
    <name evidence="8" type="ORF">ETSY1_14665</name>
</gene>
<accession>W4LQ28</accession>
<evidence type="ECO:0000256" key="7">
    <source>
        <dbReference type="ARBA" id="ARBA00023002"/>
    </source>
</evidence>
<organism evidence="8 9">
    <name type="scientific">Entotheonella factor</name>
    <dbReference type="NCBI Taxonomy" id="1429438"/>
    <lineage>
        <taxon>Bacteria</taxon>
        <taxon>Pseudomonadati</taxon>
        <taxon>Nitrospinota/Tectimicrobiota group</taxon>
        <taxon>Candidatus Tectimicrobiota</taxon>
        <taxon>Candidatus Entotheonellia</taxon>
        <taxon>Candidatus Entotheonellales</taxon>
        <taxon>Candidatus Entotheonellaceae</taxon>
        <taxon>Candidatus Entotheonella</taxon>
    </lineage>
</organism>
<evidence type="ECO:0000256" key="2">
    <source>
        <dbReference type="ARBA" id="ARBA00004924"/>
    </source>
</evidence>
<comment type="cofactor">
    <cofactor evidence="1">
        <name>FAD</name>
        <dbReference type="ChEBI" id="CHEBI:57692"/>
    </cofactor>
</comment>
<dbReference type="PANTHER" id="PTHR42802">
    <property type="entry name" value="MONOOXYGENASE"/>
    <property type="match status" value="1"/>
</dbReference>
<keyword evidence="4" id="KW-0285">Flavoprotein</keyword>
<sequence>MIHTHGKRHLHHDNESYDIVGVGIGPANLSVAALLDPLPQINRRFYDRKAHFAWHEGMLLPDAELQVSFLKDLVTLVEPTNRFSFLSFLHAHDRLYAFLNARFEAIFRREFNQYLHWVADSLEDLAFGQSVMSVTLDDQLTVRTDNEQIQTRAIVLGTGLSPKLPPFTTPYVGETVFHGSEYLRRRHQFANKRIAVVGGGQTGAEIFLSLISCQNDSAPASVCWLSRRSNFLPLDDTPFINELFTPSYSDYFYSLDFDVRSRLIAEQKLASDGISVSTLQQIYRRLYQQLYLGNASHLPWSLRPGRELIGLEPLLGGWRLHSTEMIHHAMEYVDVDVVILCTGFEYRMPTCLEPLAHRIEWGPGGYHVLPDFSIAWDGPDDLHIYVQNAAMSARGIADPNLSLLSWRSAKIINSLLGREVYPLRNPQAFIDWSVPDADAMSVQMANVG</sequence>
<dbReference type="PRINTS" id="PR00368">
    <property type="entry name" value="FADPNR"/>
</dbReference>
<dbReference type="PANTHER" id="PTHR42802:SF1">
    <property type="entry name" value="L-ORNITHINE N(5)-MONOOXYGENASE"/>
    <property type="match status" value="1"/>
</dbReference>
<comment type="caution">
    <text evidence="8">The sequence shown here is derived from an EMBL/GenBank/DDBJ whole genome shotgun (WGS) entry which is preliminary data.</text>
</comment>
<evidence type="ECO:0008006" key="10">
    <source>
        <dbReference type="Google" id="ProtNLM"/>
    </source>
</evidence>
<evidence type="ECO:0000313" key="8">
    <source>
        <dbReference type="EMBL" id="ETW99526.1"/>
    </source>
</evidence>
<evidence type="ECO:0000256" key="1">
    <source>
        <dbReference type="ARBA" id="ARBA00001974"/>
    </source>
</evidence>
<dbReference type="Gene3D" id="3.50.50.60">
    <property type="entry name" value="FAD/NAD(P)-binding domain"/>
    <property type="match status" value="1"/>
</dbReference>
<dbReference type="GO" id="GO:0016491">
    <property type="term" value="F:oxidoreductase activity"/>
    <property type="evidence" value="ECO:0007669"/>
    <property type="project" value="UniProtKB-KW"/>
</dbReference>
<dbReference type="AlphaFoldDB" id="W4LQ28"/>
<comment type="similarity">
    <text evidence="3">Belongs to the lysine N(6)-hydroxylase/L-ornithine N(5)-oxygenase family.</text>
</comment>
<name>W4LQ28_ENTF1</name>
<dbReference type="InterPro" id="IPR036188">
    <property type="entry name" value="FAD/NAD-bd_sf"/>
</dbReference>
<evidence type="ECO:0000256" key="6">
    <source>
        <dbReference type="ARBA" id="ARBA00022857"/>
    </source>
</evidence>
<protein>
    <recommendedName>
        <fullName evidence="10">L-lysine 6-monooxygenase</fullName>
    </recommendedName>
</protein>
<keyword evidence="7" id="KW-0560">Oxidoreductase</keyword>
<dbReference type="HOGENOM" id="CLU_020931_0_0_7"/>
<comment type="pathway">
    <text evidence="2">Siderophore biosynthesis.</text>
</comment>
<proteinExistence type="inferred from homology"/>
<dbReference type="EMBL" id="AZHW01000438">
    <property type="protein sequence ID" value="ETW99526.1"/>
    <property type="molecule type" value="Genomic_DNA"/>
</dbReference>
<evidence type="ECO:0000256" key="5">
    <source>
        <dbReference type="ARBA" id="ARBA00022827"/>
    </source>
</evidence>
<dbReference type="SUPFAM" id="SSF51905">
    <property type="entry name" value="FAD/NAD(P)-binding domain"/>
    <property type="match status" value="1"/>
</dbReference>
<keyword evidence="5" id="KW-0274">FAD</keyword>
<evidence type="ECO:0000313" key="9">
    <source>
        <dbReference type="Proteomes" id="UP000019141"/>
    </source>
</evidence>
<dbReference type="Pfam" id="PF13434">
    <property type="entry name" value="Lys_Orn_oxgnase"/>
    <property type="match status" value="1"/>
</dbReference>
<evidence type="ECO:0000256" key="4">
    <source>
        <dbReference type="ARBA" id="ARBA00022630"/>
    </source>
</evidence>
<evidence type="ECO:0000256" key="3">
    <source>
        <dbReference type="ARBA" id="ARBA00007588"/>
    </source>
</evidence>
<dbReference type="Proteomes" id="UP000019141">
    <property type="component" value="Unassembled WGS sequence"/>
</dbReference>